<dbReference type="GO" id="GO:0003730">
    <property type="term" value="F:mRNA 3'-UTR binding"/>
    <property type="evidence" value="ECO:0007669"/>
    <property type="project" value="TreeGrafter"/>
</dbReference>
<proteinExistence type="predicted"/>
<dbReference type="PROSITE" id="PS50302">
    <property type="entry name" value="PUM"/>
    <property type="match status" value="4"/>
</dbReference>
<protein>
    <submittedName>
        <fullName evidence="7">PUM-HD domain-containing protein</fullName>
    </submittedName>
</protein>
<dbReference type="InterPro" id="IPR016024">
    <property type="entry name" value="ARM-type_fold"/>
</dbReference>
<accession>A0A183AJX2</accession>
<reference evidence="7" key="1">
    <citation type="submission" date="2016-06" db="UniProtKB">
        <authorList>
            <consortium name="WormBaseParasite"/>
        </authorList>
    </citation>
    <scope>IDENTIFICATION</scope>
</reference>
<evidence type="ECO:0000256" key="3">
    <source>
        <dbReference type="SAM" id="MobiDB-lite"/>
    </source>
</evidence>
<feature type="region of interest" description="Disordered" evidence="3">
    <location>
        <begin position="313"/>
        <end position="459"/>
    </location>
</feature>
<dbReference type="OrthoDB" id="668540at2759"/>
<evidence type="ECO:0000313" key="5">
    <source>
        <dbReference type="EMBL" id="VDP80586.1"/>
    </source>
</evidence>
<feature type="repeat" description="Pumilio" evidence="2">
    <location>
        <begin position="149"/>
        <end position="188"/>
    </location>
</feature>
<feature type="domain" description="PUM-HD" evidence="4">
    <location>
        <begin position="1"/>
        <end position="214"/>
    </location>
</feature>
<feature type="compositionally biased region" description="Polar residues" evidence="3">
    <location>
        <begin position="122"/>
        <end position="137"/>
    </location>
</feature>
<dbReference type="WBParaSite" id="ECPE_0000727301-mRNA-1">
    <property type="protein sequence ID" value="ECPE_0000727301-mRNA-1"/>
    <property type="gene ID" value="ECPE_0000727301"/>
</dbReference>
<evidence type="ECO:0000256" key="1">
    <source>
        <dbReference type="ARBA" id="ARBA00022737"/>
    </source>
</evidence>
<feature type="compositionally biased region" description="Polar residues" evidence="3">
    <location>
        <begin position="332"/>
        <end position="356"/>
    </location>
</feature>
<dbReference type="SUPFAM" id="SSF48371">
    <property type="entry name" value="ARM repeat"/>
    <property type="match status" value="1"/>
</dbReference>
<dbReference type="PROSITE" id="PS50303">
    <property type="entry name" value="PUM_HD"/>
    <property type="match status" value="1"/>
</dbReference>
<feature type="compositionally biased region" description="Low complexity" evidence="3">
    <location>
        <begin position="138"/>
        <end position="155"/>
    </location>
</feature>
<feature type="region of interest" description="Disordered" evidence="3">
    <location>
        <begin position="122"/>
        <end position="155"/>
    </location>
</feature>
<sequence length="459" mass="50056">MVLSQVHSISTHSYGCRVIQRILEYCTTEQTAPILAELHQHTESLIKDQYGNYVIQHVLEYGRTEDKSRIVELIRGRVAELSVHKFASNVVEKAVAHATRAERQALINEVLEDNRDLTEMVTISNGTRPRSSEFPTLSSGSEGGTSTDDTATGRGSTLCMMMKDQFANYVVQTMLDVAEQPIRKELMNQIRPHLSSLRKYTYGKHIINKMEKYYMKTNQVHLAVGLNSPSPPPLHNGSSSQSDLPQPSSAIPSAVRGGSSANGGASSVASSILPPLLTATDMAVRAPKSGFSRASHHYHDYHGAQSHYYSTLHSSNRTHTSHRSKTRDSRPTSESTPNPRITCTQDNHSGSTGDNFDQSDKSKTETNCDTDQVAGHEELSLDQDQSSMTSLNTTPEELKNSNNLKSADDSGTTWKRYSGDGSSSPVGDQNDVNETRPTSGSSSIKSGAGLVSSDAALRV</sequence>
<dbReference type="GO" id="GO:0005634">
    <property type="term" value="C:nucleus"/>
    <property type="evidence" value="ECO:0007669"/>
    <property type="project" value="TreeGrafter"/>
</dbReference>
<gene>
    <name evidence="5" type="ORF">ECPE_LOCUS7257</name>
</gene>
<dbReference type="Gene3D" id="1.25.10.10">
    <property type="entry name" value="Leucine-rich Repeat Variant"/>
    <property type="match status" value="1"/>
</dbReference>
<reference evidence="5 6" key="2">
    <citation type="submission" date="2018-11" db="EMBL/GenBank/DDBJ databases">
        <authorList>
            <consortium name="Pathogen Informatics"/>
        </authorList>
    </citation>
    <scope>NUCLEOTIDE SEQUENCE [LARGE SCALE GENOMIC DNA]</scope>
    <source>
        <strain evidence="5 6">Egypt</strain>
    </source>
</reference>
<organism evidence="7">
    <name type="scientific">Echinostoma caproni</name>
    <dbReference type="NCBI Taxonomy" id="27848"/>
    <lineage>
        <taxon>Eukaryota</taxon>
        <taxon>Metazoa</taxon>
        <taxon>Spiralia</taxon>
        <taxon>Lophotrochozoa</taxon>
        <taxon>Platyhelminthes</taxon>
        <taxon>Trematoda</taxon>
        <taxon>Digenea</taxon>
        <taxon>Plagiorchiida</taxon>
        <taxon>Echinostomata</taxon>
        <taxon>Echinostomatoidea</taxon>
        <taxon>Echinostomatidae</taxon>
        <taxon>Echinostoma</taxon>
    </lineage>
</organism>
<dbReference type="GO" id="GO:0005737">
    <property type="term" value="C:cytoplasm"/>
    <property type="evidence" value="ECO:0007669"/>
    <property type="project" value="TreeGrafter"/>
</dbReference>
<feature type="region of interest" description="Disordered" evidence="3">
    <location>
        <begin position="224"/>
        <end position="267"/>
    </location>
</feature>
<keyword evidence="1" id="KW-0677">Repeat</keyword>
<dbReference type="Proteomes" id="UP000272942">
    <property type="component" value="Unassembled WGS sequence"/>
</dbReference>
<feature type="repeat" description="Pumilio" evidence="2">
    <location>
        <begin position="73"/>
        <end position="108"/>
    </location>
</feature>
<dbReference type="InterPro" id="IPR011989">
    <property type="entry name" value="ARM-like"/>
</dbReference>
<evidence type="ECO:0000256" key="2">
    <source>
        <dbReference type="PROSITE-ProRule" id="PRU00317"/>
    </source>
</evidence>
<dbReference type="Pfam" id="PF00806">
    <property type="entry name" value="PUF"/>
    <property type="match status" value="4"/>
</dbReference>
<dbReference type="PANTHER" id="PTHR12537:SF12">
    <property type="entry name" value="MATERNAL PROTEIN PUMILIO"/>
    <property type="match status" value="1"/>
</dbReference>
<dbReference type="GO" id="GO:0010608">
    <property type="term" value="P:post-transcriptional regulation of gene expression"/>
    <property type="evidence" value="ECO:0007669"/>
    <property type="project" value="TreeGrafter"/>
</dbReference>
<feature type="repeat" description="Pumilio" evidence="2">
    <location>
        <begin position="37"/>
        <end position="72"/>
    </location>
</feature>
<feature type="compositionally biased region" description="Polar residues" evidence="3">
    <location>
        <begin position="382"/>
        <end position="445"/>
    </location>
</feature>
<feature type="compositionally biased region" description="Low complexity" evidence="3">
    <location>
        <begin position="238"/>
        <end position="267"/>
    </location>
</feature>
<keyword evidence="6" id="KW-1185">Reference proteome</keyword>
<dbReference type="PANTHER" id="PTHR12537">
    <property type="entry name" value="RNA BINDING PROTEIN PUMILIO-RELATED"/>
    <property type="match status" value="1"/>
</dbReference>
<name>A0A183AJX2_9TREM</name>
<dbReference type="InterPro" id="IPR001313">
    <property type="entry name" value="Pumilio_RNA-bd_rpt"/>
</dbReference>
<dbReference type="InterPro" id="IPR033133">
    <property type="entry name" value="PUM-HD"/>
</dbReference>
<dbReference type="EMBL" id="UZAN01044352">
    <property type="protein sequence ID" value="VDP80586.1"/>
    <property type="molecule type" value="Genomic_DNA"/>
</dbReference>
<dbReference type="SMART" id="SM00025">
    <property type="entry name" value="Pumilio"/>
    <property type="match status" value="4"/>
</dbReference>
<dbReference type="AlphaFoldDB" id="A0A183AJX2"/>
<evidence type="ECO:0000313" key="6">
    <source>
        <dbReference type="Proteomes" id="UP000272942"/>
    </source>
</evidence>
<evidence type="ECO:0000313" key="7">
    <source>
        <dbReference type="WBParaSite" id="ECPE_0000727301-mRNA-1"/>
    </source>
</evidence>
<feature type="repeat" description="Pumilio" evidence="2">
    <location>
        <begin position="1"/>
        <end position="36"/>
    </location>
</feature>
<evidence type="ECO:0000259" key="4">
    <source>
        <dbReference type="PROSITE" id="PS50303"/>
    </source>
</evidence>